<keyword evidence="2" id="KW-0732">Signal</keyword>
<evidence type="ECO:0000313" key="4">
    <source>
        <dbReference type="Proteomes" id="UP000299290"/>
    </source>
</evidence>
<sequence>MLALALVPFSPLAARPASAASAVPGDPLTGSGAVTRSVLTAADLTSGAATGTVTNNAFALPAAAAAPTHTFEGRLTLNGVATAGGFRTIKDPYHYAATAALKHLPPVSIDLVQNGSHVIPAVRGLQITGSAYWNLIVEGGRAWNENGDGGRTRVSLPFALVERNANCVHNGLLSFLFDDSKISQVRYQITHETCEYFQFDMWGQIGATYSRHTVTGDTNLKNAYAAEVADRMPTKPISALSTDHPNAGIDTSAFGSGITASALSTYGVSYGGVNYVGACRTRQGAYPYCNQMVLPSYSLAKTMFAGVVLMRLTQVYGSSVPSQLIRDWVGEADTSDWTGVTFQDTANMATGNYSSSAFEADEAGSGMLAFFDAEAYGPKMTAALAFPHSAAPGTKWVYHSSDTFLLARAMQNYLVSKAGPGSDIYRWIRDQVLVPLHLSPDVLTTERTDNSATGQPFGGYGLFYTQDDIAKVSRFLNADGGKIGSVQMLDPTMLADAMQQNPANRGITTTADTTGKTYHYQDGLWARQFTSADDPVFTSPVHVPFMSGFGGITAAMLPNGATYYYFSDNNEFDWSAAAAQAYKLPATGGGDGAAGRARPASCSATAASRPGRRRRGRRATRSCPTRGSAVQRHMVRLDRRLRHHAHRQARAEGDDPGRLYPRPPGLLPAHRHRGDASRRPRHDDHRRAGLLRHRASAGHLVQHRRRARLHLAYLRPVGVRREDRHAALLRDGGLLVPDVVRHRRRVAEHQLSTPSRTCWAAGTAPAVTGAPPPGVRGGGRAGPVALHDVRPQLVHQHPRHRLRHGNTAVSAGAGENGAGCLPATENSAAQLLPVPPARWKDTGRPAAP</sequence>
<dbReference type="InterPro" id="IPR012338">
    <property type="entry name" value="Beta-lactam/transpept-like"/>
</dbReference>
<dbReference type="SUPFAM" id="SSF56601">
    <property type="entry name" value="beta-lactamase/transpeptidase-like"/>
    <property type="match status" value="1"/>
</dbReference>
<proteinExistence type="predicted"/>
<keyword evidence="4" id="KW-1185">Reference proteome</keyword>
<dbReference type="Proteomes" id="UP000299290">
    <property type="component" value="Unassembled WGS sequence"/>
</dbReference>
<feature type="compositionally biased region" description="Low complexity" evidence="1">
    <location>
        <begin position="594"/>
        <end position="609"/>
    </location>
</feature>
<dbReference type="EMBL" id="BJHV01000001">
    <property type="protein sequence ID" value="GDY41393.1"/>
    <property type="molecule type" value="Genomic_DNA"/>
</dbReference>
<reference evidence="3 4" key="1">
    <citation type="journal article" date="2020" name="Int. J. Syst. Evol. Microbiol.">
        <title>Reclassification of Streptomyces castelarensis and Streptomyces sporoclivatus as later heterotypic synonyms of Streptomyces antimycoticus.</title>
        <authorList>
            <person name="Komaki H."/>
            <person name="Tamura T."/>
        </authorList>
    </citation>
    <scope>NUCLEOTIDE SEQUENCE [LARGE SCALE GENOMIC DNA]</scope>
    <source>
        <strain evidence="3 4">NBRC 12839</strain>
    </source>
</reference>
<dbReference type="Gene3D" id="3.40.710.10">
    <property type="entry name" value="DD-peptidase/beta-lactamase superfamily"/>
    <property type="match status" value="1"/>
</dbReference>
<feature type="compositionally biased region" description="Basic residues" evidence="1">
    <location>
        <begin position="610"/>
        <end position="620"/>
    </location>
</feature>
<feature type="region of interest" description="Disordered" evidence="1">
    <location>
        <begin position="643"/>
        <end position="684"/>
    </location>
</feature>
<protein>
    <recommendedName>
        <fullName evidence="5">Beta-lactamase-related domain-containing protein</fullName>
    </recommendedName>
</protein>
<accession>A0A4D4K648</accession>
<feature type="compositionally biased region" description="Basic and acidic residues" evidence="1">
    <location>
        <begin position="674"/>
        <end position="684"/>
    </location>
</feature>
<dbReference type="AlphaFoldDB" id="A0A4D4K648"/>
<evidence type="ECO:0000256" key="1">
    <source>
        <dbReference type="SAM" id="MobiDB-lite"/>
    </source>
</evidence>
<feature type="signal peptide" evidence="2">
    <location>
        <begin position="1"/>
        <end position="19"/>
    </location>
</feature>
<organism evidence="3 4">
    <name type="scientific">Streptomyces antimycoticus</name>
    <dbReference type="NCBI Taxonomy" id="68175"/>
    <lineage>
        <taxon>Bacteria</taxon>
        <taxon>Bacillati</taxon>
        <taxon>Actinomycetota</taxon>
        <taxon>Actinomycetes</taxon>
        <taxon>Kitasatosporales</taxon>
        <taxon>Streptomycetaceae</taxon>
        <taxon>Streptomyces</taxon>
        <taxon>Streptomyces violaceusniger group</taxon>
    </lineage>
</organism>
<gene>
    <name evidence="3" type="ORF">SANT12839_022750</name>
</gene>
<evidence type="ECO:0000313" key="3">
    <source>
        <dbReference type="EMBL" id="GDY41393.1"/>
    </source>
</evidence>
<feature type="chain" id="PRO_5020239843" description="Beta-lactamase-related domain-containing protein" evidence="2">
    <location>
        <begin position="20"/>
        <end position="848"/>
    </location>
</feature>
<evidence type="ECO:0000256" key="2">
    <source>
        <dbReference type="SAM" id="SignalP"/>
    </source>
</evidence>
<comment type="caution">
    <text evidence="3">The sequence shown here is derived from an EMBL/GenBank/DDBJ whole genome shotgun (WGS) entry which is preliminary data.</text>
</comment>
<name>A0A4D4K648_9ACTN</name>
<feature type="region of interest" description="Disordered" evidence="1">
    <location>
        <begin position="589"/>
        <end position="630"/>
    </location>
</feature>
<evidence type="ECO:0008006" key="5">
    <source>
        <dbReference type="Google" id="ProtNLM"/>
    </source>
</evidence>